<dbReference type="Proteomes" id="UP001302349">
    <property type="component" value="Chromosome"/>
</dbReference>
<evidence type="ECO:0000256" key="10">
    <source>
        <dbReference type="ARBA" id="ARBA00023096"/>
    </source>
</evidence>
<proteinExistence type="inferred from homology"/>
<gene>
    <name evidence="16" type="ORF">RT717_05800</name>
</gene>
<comment type="cofactor">
    <cofactor evidence="1">
        <name>pyridoxal 5'-phosphate</name>
        <dbReference type="ChEBI" id="CHEBI:597326"/>
    </cofactor>
</comment>
<reference evidence="16 17" key="1">
    <citation type="journal article" date="2023" name="Microbiol. Resour. Announc.">
        <title>Complete Genome Sequence of Imperialibacter roseus strain P4T.</title>
        <authorList>
            <person name="Tizabi D.R."/>
            <person name="Bachvaroff T."/>
            <person name="Hill R.T."/>
        </authorList>
    </citation>
    <scope>NUCLEOTIDE SEQUENCE [LARGE SCALE GENOMIC DNA]</scope>
    <source>
        <strain evidence="16 17">P4T</strain>
    </source>
</reference>
<dbReference type="PIRSF" id="PIRSF000525">
    <property type="entry name" value="SerC"/>
    <property type="match status" value="1"/>
</dbReference>
<dbReference type="InterPro" id="IPR022278">
    <property type="entry name" value="Pser_aminoTfrase"/>
</dbReference>
<dbReference type="InterPro" id="IPR015421">
    <property type="entry name" value="PyrdxlP-dep_Trfase_major"/>
</dbReference>
<feature type="domain" description="Aminotransferase class V" evidence="15">
    <location>
        <begin position="10"/>
        <end position="250"/>
    </location>
</feature>
<name>A0ABZ0ISY1_9BACT</name>
<keyword evidence="17" id="KW-1185">Reference proteome</keyword>
<dbReference type="Gene3D" id="3.90.1150.10">
    <property type="entry name" value="Aspartate Aminotransferase, domain 1"/>
    <property type="match status" value="1"/>
</dbReference>
<dbReference type="InterPro" id="IPR000192">
    <property type="entry name" value="Aminotrans_V_dom"/>
</dbReference>
<evidence type="ECO:0000256" key="1">
    <source>
        <dbReference type="ARBA" id="ARBA00001933"/>
    </source>
</evidence>
<evidence type="ECO:0000256" key="4">
    <source>
        <dbReference type="ARBA" id="ARBA00013030"/>
    </source>
</evidence>
<comment type="similarity">
    <text evidence="3">Belongs to the class-V pyridoxal-phosphate-dependent aminotransferase family. SerC subfamily.</text>
</comment>
<dbReference type="SUPFAM" id="SSF53383">
    <property type="entry name" value="PLP-dependent transferases"/>
    <property type="match status" value="1"/>
</dbReference>
<protein>
    <recommendedName>
        <fullName evidence="4">phosphoserine transaminase</fullName>
        <ecNumber evidence="4">2.6.1.52</ecNumber>
    </recommendedName>
    <alternativeName>
        <fullName evidence="12">Phosphohydroxythreonine aminotransferase</fullName>
    </alternativeName>
</protein>
<comment type="catalytic activity">
    <reaction evidence="13">
        <text>4-(phosphooxy)-L-threonine + 2-oxoglutarate = (R)-3-hydroxy-2-oxo-4-phosphooxybutanoate + L-glutamate</text>
        <dbReference type="Rhea" id="RHEA:16573"/>
        <dbReference type="ChEBI" id="CHEBI:16810"/>
        <dbReference type="ChEBI" id="CHEBI:29985"/>
        <dbReference type="ChEBI" id="CHEBI:58452"/>
        <dbReference type="ChEBI" id="CHEBI:58538"/>
        <dbReference type="EC" id="2.6.1.52"/>
    </reaction>
</comment>
<keyword evidence="8" id="KW-0808">Transferase</keyword>
<comment type="catalytic activity">
    <reaction evidence="14">
        <text>O-phospho-L-serine + 2-oxoglutarate = 3-phosphooxypyruvate + L-glutamate</text>
        <dbReference type="Rhea" id="RHEA:14329"/>
        <dbReference type="ChEBI" id="CHEBI:16810"/>
        <dbReference type="ChEBI" id="CHEBI:18110"/>
        <dbReference type="ChEBI" id="CHEBI:29985"/>
        <dbReference type="ChEBI" id="CHEBI:57524"/>
        <dbReference type="EC" id="2.6.1.52"/>
    </reaction>
</comment>
<keyword evidence="9" id="KW-0663">Pyridoxal phosphate</keyword>
<evidence type="ECO:0000256" key="12">
    <source>
        <dbReference type="ARBA" id="ARBA00031421"/>
    </source>
</evidence>
<dbReference type="GO" id="GO:0008483">
    <property type="term" value="F:transaminase activity"/>
    <property type="evidence" value="ECO:0007669"/>
    <property type="project" value="UniProtKB-KW"/>
</dbReference>
<dbReference type="EMBL" id="CP136051">
    <property type="protein sequence ID" value="WOK08147.1"/>
    <property type="molecule type" value="Genomic_DNA"/>
</dbReference>
<dbReference type="InterPro" id="IPR015422">
    <property type="entry name" value="PyrdxlP-dep_Trfase_small"/>
</dbReference>
<accession>A0ABZ0ISY1</accession>
<sequence length="355" mass="40204">MSRISFYPGPSRVNAKVTEYFYDAYMEGILSENHRSAAFMKLFKKTKKLLKQKLDVPEDYEIVFTSSATECWEIIAQSLTAKASFHVYNGAFGNKWCEYAGKLGVETHAASFDIEDAVPIKLLSVPEEVDVVCVTQNETSNGTQVSDVELTILRRQFADRLIAVDATSSMAATTLPFKMADVWFASVQKGFGLPSGMGIMILSPAAVAKAEKLNENDHYNSLLFSIVNSRKDQTPYTPNILGIYLLYRLMEDRRPIEEINRKVKNRFLDWMDFLNKFDSWTPLVENESVRSTTVIPLKAEPSVIKELLEKASDAGFTLGSGYGEWKEDTIRIANFPSIKKKEIQSLRFFLKKNFD</sequence>
<evidence type="ECO:0000256" key="7">
    <source>
        <dbReference type="ARBA" id="ARBA00022605"/>
    </source>
</evidence>
<evidence type="ECO:0000256" key="9">
    <source>
        <dbReference type="ARBA" id="ARBA00022898"/>
    </source>
</evidence>
<evidence type="ECO:0000259" key="15">
    <source>
        <dbReference type="Pfam" id="PF00266"/>
    </source>
</evidence>
<evidence type="ECO:0000313" key="17">
    <source>
        <dbReference type="Proteomes" id="UP001302349"/>
    </source>
</evidence>
<evidence type="ECO:0000256" key="11">
    <source>
        <dbReference type="ARBA" id="ARBA00023299"/>
    </source>
</evidence>
<evidence type="ECO:0000256" key="6">
    <source>
        <dbReference type="ARBA" id="ARBA00022576"/>
    </source>
</evidence>
<dbReference type="EC" id="2.6.1.52" evidence="4"/>
<keyword evidence="11" id="KW-0718">Serine biosynthesis</keyword>
<dbReference type="Gene3D" id="3.40.640.10">
    <property type="entry name" value="Type I PLP-dependent aspartate aminotransferase-like (Major domain)"/>
    <property type="match status" value="1"/>
</dbReference>
<dbReference type="PANTHER" id="PTHR21152:SF40">
    <property type="entry name" value="ALANINE--GLYOXYLATE AMINOTRANSFERASE"/>
    <property type="match status" value="1"/>
</dbReference>
<keyword evidence="10" id="KW-0664">Pyridoxine biosynthesis</keyword>
<dbReference type="InterPro" id="IPR015424">
    <property type="entry name" value="PyrdxlP-dep_Trfase"/>
</dbReference>
<keyword evidence="5" id="KW-0963">Cytoplasm</keyword>
<keyword evidence="6 16" id="KW-0032">Aminotransferase</keyword>
<evidence type="ECO:0000256" key="3">
    <source>
        <dbReference type="ARBA" id="ARBA00006904"/>
    </source>
</evidence>
<comment type="pathway">
    <text evidence="2">Amino-acid biosynthesis; L-serine biosynthesis; L-serine from 3-phospho-D-glycerate: step 2/3.</text>
</comment>
<keyword evidence="7" id="KW-0028">Amino-acid biosynthesis</keyword>
<dbReference type="RefSeq" id="WP_317490793.1">
    <property type="nucleotide sequence ID" value="NZ_CP136051.1"/>
</dbReference>
<evidence type="ECO:0000256" key="13">
    <source>
        <dbReference type="ARBA" id="ARBA00047630"/>
    </source>
</evidence>
<evidence type="ECO:0000256" key="14">
    <source>
        <dbReference type="ARBA" id="ARBA00049007"/>
    </source>
</evidence>
<evidence type="ECO:0000256" key="8">
    <source>
        <dbReference type="ARBA" id="ARBA00022679"/>
    </source>
</evidence>
<evidence type="ECO:0000256" key="5">
    <source>
        <dbReference type="ARBA" id="ARBA00022490"/>
    </source>
</evidence>
<dbReference type="PANTHER" id="PTHR21152">
    <property type="entry name" value="AMINOTRANSFERASE CLASS V"/>
    <property type="match status" value="1"/>
</dbReference>
<evidence type="ECO:0000313" key="16">
    <source>
        <dbReference type="EMBL" id="WOK08147.1"/>
    </source>
</evidence>
<dbReference type="Pfam" id="PF00266">
    <property type="entry name" value="Aminotran_5"/>
    <property type="match status" value="1"/>
</dbReference>
<evidence type="ECO:0000256" key="2">
    <source>
        <dbReference type="ARBA" id="ARBA00005099"/>
    </source>
</evidence>
<organism evidence="16 17">
    <name type="scientific">Imperialibacter roseus</name>
    <dbReference type="NCBI Taxonomy" id="1324217"/>
    <lineage>
        <taxon>Bacteria</taxon>
        <taxon>Pseudomonadati</taxon>
        <taxon>Bacteroidota</taxon>
        <taxon>Cytophagia</taxon>
        <taxon>Cytophagales</taxon>
        <taxon>Flammeovirgaceae</taxon>
        <taxon>Imperialibacter</taxon>
    </lineage>
</organism>